<proteinExistence type="predicted"/>
<keyword evidence="3" id="KW-1185">Reference proteome</keyword>
<dbReference type="EMBL" id="KB744214">
    <property type="protein sequence ID" value="EOA95647.1"/>
    <property type="molecule type" value="Genomic_DNA"/>
</dbReference>
<feature type="region of interest" description="Disordered" evidence="1">
    <location>
        <begin position="111"/>
        <end position="142"/>
    </location>
</feature>
<evidence type="ECO:0000256" key="1">
    <source>
        <dbReference type="SAM" id="MobiDB-lite"/>
    </source>
</evidence>
<sequence length="399" mass="44121">MCWHKASLQFPQEILTYILFMAARKDNKDTTEEIRKNGAYWHIKFFNGPWLPQSPPPSIGTTSSQTKAEGVTLCISYEVCKRSGPSGHQANASRDTGFIFLKFLQPSLPFPSTQQQSRGQRLSDAPLPEQSDPSAKNPDPLGAMGELRLWQKRKGAVARNLEDGAHLKSSEHPKPNCIPVFGVTAAEHPGTQRQQDKDVIRILCCAMQDVQAQSKCLRRAWCFFLQQTIPVQPMPTVPNPQRPGGTIPLSIDSTFGERGLHPLGKSFDFHTKPQQSAYGNRDSDSCLPLLRPGLPFALYLGKPETGGKGDSHVKRKDKYFSFFSTLSDVRCQTQQALLWQTELHLRTRGVCVADENQSPTGMASLVTSNAPQPHWGKQSAGKVVPAGHELEAEVLLTAL</sequence>
<dbReference type="AlphaFoldDB" id="R0L5U0"/>
<feature type="compositionally biased region" description="Polar residues" evidence="1">
    <location>
        <begin position="111"/>
        <end position="120"/>
    </location>
</feature>
<evidence type="ECO:0000313" key="3">
    <source>
        <dbReference type="Proteomes" id="UP000296049"/>
    </source>
</evidence>
<name>R0L5U0_ANAPL</name>
<gene>
    <name evidence="2" type="ORF">Anapl_14481</name>
</gene>
<reference evidence="3" key="1">
    <citation type="journal article" date="2013" name="Nat. Genet.">
        <title>The duck genome and transcriptome provide insight into an avian influenza virus reservoir species.</title>
        <authorList>
            <person name="Huang Y."/>
            <person name="Li Y."/>
            <person name="Burt D.W."/>
            <person name="Chen H."/>
            <person name="Zhang Y."/>
            <person name="Qian W."/>
            <person name="Kim H."/>
            <person name="Gan S."/>
            <person name="Zhao Y."/>
            <person name="Li J."/>
            <person name="Yi K."/>
            <person name="Feng H."/>
            <person name="Zhu P."/>
            <person name="Li B."/>
            <person name="Liu Q."/>
            <person name="Fairley S."/>
            <person name="Magor K.E."/>
            <person name="Du Z."/>
            <person name="Hu X."/>
            <person name="Goodman L."/>
            <person name="Tafer H."/>
            <person name="Vignal A."/>
            <person name="Lee T."/>
            <person name="Kim K.W."/>
            <person name="Sheng Z."/>
            <person name="An Y."/>
            <person name="Searle S."/>
            <person name="Herrero J."/>
            <person name="Groenen M.A."/>
            <person name="Crooijmans R.P."/>
            <person name="Faraut T."/>
            <person name="Cai Q."/>
            <person name="Webster R.G."/>
            <person name="Aldridge J.R."/>
            <person name="Warren W.C."/>
            <person name="Bartschat S."/>
            <person name="Kehr S."/>
            <person name="Marz M."/>
            <person name="Stadler P.F."/>
            <person name="Smith J."/>
            <person name="Kraus R.H."/>
            <person name="Zhao Y."/>
            <person name="Ren L."/>
            <person name="Fei J."/>
            <person name="Morisson M."/>
            <person name="Kaiser P."/>
            <person name="Griffin D.K."/>
            <person name="Rao M."/>
            <person name="Pitel F."/>
            <person name="Wang J."/>
            <person name="Li N."/>
        </authorList>
    </citation>
    <scope>NUCLEOTIDE SEQUENCE [LARGE SCALE GENOMIC DNA]</scope>
</reference>
<dbReference type="Proteomes" id="UP000296049">
    <property type="component" value="Unassembled WGS sequence"/>
</dbReference>
<protein>
    <submittedName>
        <fullName evidence="2">Uncharacterized protein</fullName>
    </submittedName>
</protein>
<evidence type="ECO:0000313" key="2">
    <source>
        <dbReference type="EMBL" id="EOA95647.1"/>
    </source>
</evidence>
<organism evidence="2 3">
    <name type="scientific">Anas platyrhynchos</name>
    <name type="common">Mallard</name>
    <name type="synonym">Anas boschas</name>
    <dbReference type="NCBI Taxonomy" id="8839"/>
    <lineage>
        <taxon>Eukaryota</taxon>
        <taxon>Metazoa</taxon>
        <taxon>Chordata</taxon>
        <taxon>Craniata</taxon>
        <taxon>Vertebrata</taxon>
        <taxon>Euteleostomi</taxon>
        <taxon>Archelosauria</taxon>
        <taxon>Archosauria</taxon>
        <taxon>Dinosauria</taxon>
        <taxon>Saurischia</taxon>
        <taxon>Theropoda</taxon>
        <taxon>Coelurosauria</taxon>
        <taxon>Aves</taxon>
        <taxon>Neognathae</taxon>
        <taxon>Galloanserae</taxon>
        <taxon>Anseriformes</taxon>
        <taxon>Anatidae</taxon>
        <taxon>Anatinae</taxon>
        <taxon>Anas</taxon>
    </lineage>
</organism>
<accession>R0L5U0</accession>